<accession>A0ABP9ZZ61</accession>
<comment type="caution">
    <text evidence="1">The sequence shown here is derived from an EMBL/GenBank/DDBJ whole genome shotgun (WGS) entry which is preliminary data.</text>
</comment>
<sequence length="107" mass="11935">MAQESKMRKNIIVIVAVIASFILGGSYGYHLADDRIGKFIQSNAIDNALFHYKKSSEIILAVEQGNDALAIQKLESLKKSEAVLFQSCLIDNCSEDLRKKIESVYKP</sequence>
<dbReference type="EMBL" id="BAABWH010000004">
    <property type="protein sequence ID" value="GAA6145438.1"/>
    <property type="molecule type" value="Genomic_DNA"/>
</dbReference>
<evidence type="ECO:0000313" key="2">
    <source>
        <dbReference type="Proteomes" id="UP001481413"/>
    </source>
</evidence>
<name>A0ABP9ZZ61_9GAMM</name>
<keyword evidence="2" id="KW-1185">Reference proteome</keyword>
<dbReference type="RefSeq" id="WP_353294408.1">
    <property type="nucleotide sequence ID" value="NZ_BAABWH010000004.1"/>
</dbReference>
<proteinExistence type="predicted"/>
<protein>
    <submittedName>
        <fullName evidence="1">Uncharacterized protein</fullName>
    </submittedName>
</protein>
<organism evidence="1 2">
    <name type="scientific">Thalassolituus maritimus</name>
    <dbReference type="NCBI Taxonomy" id="484498"/>
    <lineage>
        <taxon>Bacteria</taxon>
        <taxon>Pseudomonadati</taxon>
        <taxon>Pseudomonadota</taxon>
        <taxon>Gammaproteobacteria</taxon>
        <taxon>Oceanospirillales</taxon>
        <taxon>Oceanospirillaceae</taxon>
        <taxon>Thalassolituus</taxon>
    </lineage>
</organism>
<reference evidence="1 2" key="1">
    <citation type="submission" date="2024-04" db="EMBL/GenBank/DDBJ databases">
        <title>Draft genome sequence of Thalassolituus maritimus NBRC 116585.</title>
        <authorList>
            <person name="Miyakawa T."/>
            <person name="Kusuya Y."/>
            <person name="Miura T."/>
        </authorList>
    </citation>
    <scope>NUCLEOTIDE SEQUENCE [LARGE SCALE GENOMIC DNA]</scope>
    <source>
        <strain evidence="1 2">5NW40-0001</strain>
    </source>
</reference>
<dbReference type="Proteomes" id="UP001481413">
    <property type="component" value="Unassembled WGS sequence"/>
</dbReference>
<evidence type="ECO:0000313" key="1">
    <source>
        <dbReference type="EMBL" id="GAA6145438.1"/>
    </source>
</evidence>
<gene>
    <name evidence="1" type="ORF">NBRC116585_15560</name>
</gene>